<gene>
    <name evidence="2" type="ORF">LSTR_LSTR011681</name>
</gene>
<proteinExistence type="predicted"/>
<dbReference type="Proteomes" id="UP000291343">
    <property type="component" value="Unassembled WGS sequence"/>
</dbReference>
<keyword evidence="1" id="KW-0812">Transmembrane</keyword>
<dbReference type="OrthoDB" id="6621265at2759"/>
<organism evidence="2 3">
    <name type="scientific">Laodelphax striatellus</name>
    <name type="common">Small brown planthopper</name>
    <name type="synonym">Delphax striatella</name>
    <dbReference type="NCBI Taxonomy" id="195883"/>
    <lineage>
        <taxon>Eukaryota</taxon>
        <taxon>Metazoa</taxon>
        <taxon>Ecdysozoa</taxon>
        <taxon>Arthropoda</taxon>
        <taxon>Hexapoda</taxon>
        <taxon>Insecta</taxon>
        <taxon>Pterygota</taxon>
        <taxon>Neoptera</taxon>
        <taxon>Paraneoptera</taxon>
        <taxon>Hemiptera</taxon>
        <taxon>Auchenorrhyncha</taxon>
        <taxon>Fulgoroidea</taxon>
        <taxon>Delphacidae</taxon>
        <taxon>Criomorphinae</taxon>
        <taxon>Laodelphax</taxon>
    </lineage>
</organism>
<feature type="transmembrane region" description="Helical" evidence="1">
    <location>
        <begin position="15"/>
        <end position="34"/>
    </location>
</feature>
<dbReference type="SMR" id="A0A482WV62"/>
<evidence type="ECO:0000256" key="1">
    <source>
        <dbReference type="SAM" id="Phobius"/>
    </source>
</evidence>
<name>A0A482WV62_LAOST</name>
<keyword evidence="3" id="KW-1185">Reference proteome</keyword>
<reference evidence="2 3" key="1">
    <citation type="journal article" date="2017" name="Gigascience">
        <title>Genome sequence of the small brown planthopper, Laodelphax striatellus.</title>
        <authorList>
            <person name="Zhu J."/>
            <person name="Jiang F."/>
            <person name="Wang X."/>
            <person name="Yang P."/>
            <person name="Bao Y."/>
            <person name="Zhao W."/>
            <person name="Wang W."/>
            <person name="Lu H."/>
            <person name="Wang Q."/>
            <person name="Cui N."/>
            <person name="Li J."/>
            <person name="Chen X."/>
            <person name="Luo L."/>
            <person name="Yu J."/>
            <person name="Kang L."/>
            <person name="Cui F."/>
        </authorList>
    </citation>
    <scope>NUCLEOTIDE SEQUENCE [LARGE SCALE GENOMIC DNA]</scope>
    <source>
        <strain evidence="2">Lst14</strain>
    </source>
</reference>
<protein>
    <submittedName>
        <fullName evidence="2">Uncharacterized protein</fullName>
    </submittedName>
</protein>
<comment type="caution">
    <text evidence="2">The sequence shown here is derived from an EMBL/GenBank/DDBJ whole genome shotgun (WGS) entry which is preliminary data.</text>
</comment>
<evidence type="ECO:0000313" key="3">
    <source>
        <dbReference type="Proteomes" id="UP000291343"/>
    </source>
</evidence>
<dbReference type="InParanoid" id="A0A482WV62"/>
<accession>A0A482WV62</accession>
<evidence type="ECO:0000313" key="2">
    <source>
        <dbReference type="EMBL" id="RZF37404.1"/>
    </source>
</evidence>
<sequence length="176" mass="20010">MLQNLSVPVYLPLSFRSQVVFFAQVFLVVVACPPAAKRNMMIAKICAIFFLLAVLLQASHSTEVVRKEHLSRMKRQSYGTNNDIGNAFIDSVFNIPISTLNAVGQLIKNSRPVVQEVRRRAEQQYSQYQDNRRKTSTTVQYIDLRRTTPRTSVQRRRTSADVAGVRPAYDGSAYRI</sequence>
<feature type="transmembrane region" description="Helical" evidence="1">
    <location>
        <begin position="41"/>
        <end position="59"/>
    </location>
</feature>
<dbReference type="AlphaFoldDB" id="A0A482WV62"/>
<keyword evidence="1" id="KW-0472">Membrane</keyword>
<keyword evidence="1" id="KW-1133">Transmembrane helix</keyword>
<dbReference type="EMBL" id="QKKF02024553">
    <property type="protein sequence ID" value="RZF37404.1"/>
    <property type="molecule type" value="Genomic_DNA"/>
</dbReference>